<dbReference type="GeneID" id="105262734"/>
<dbReference type="AlphaFoldDB" id="A0A9R1STB7"/>
<dbReference type="InterPro" id="IPR021897">
    <property type="entry name" value="FAP206"/>
</dbReference>
<comment type="subcellular location">
    <subcellularLocation>
        <location evidence="1">Cytoplasm</location>
        <location evidence="1">Cytoskeleton</location>
        <location evidence="1">Cilium axoneme</location>
    </subcellularLocation>
</comment>
<comment type="similarity">
    <text evidence="2">Belongs to the CFAP206 family.</text>
</comment>
<dbReference type="KEGG" id="fas:105262734"/>
<evidence type="ECO:0000256" key="2">
    <source>
        <dbReference type="ARBA" id="ARBA00010500"/>
    </source>
</evidence>
<evidence type="ECO:0000256" key="10">
    <source>
        <dbReference type="SAM" id="MobiDB-lite"/>
    </source>
</evidence>
<keyword evidence="6" id="KW-0969">Cilium</keyword>
<proteinExistence type="inferred from homology"/>
<keyword evidence="4" id="KW-0963">Cytoplasm</keyword>
<evidence type="ECO:0000256" key="3">
    <source>
        <dbReference type="ARBA" id="ARBA00021602"/>
    </source>
</evidence>
<dbReference type="PANTHER" id="PTHR21442:SF0">
    <property type="entry name" value="CILIA- AND FLAGELLA-ASSOCIATED PROTEIN 206"/>
    <property type="match status" value="1"/>
</dbReference>
<keyword evidence="5" id="KW-0970">Cilium biogenesis/degradation</keyword>
<name>A0A9R1STB7_9HYME</name>
<evidence type="ECO:0000256" key="7">
    <source>
        <dbReference type="ARBA" id="ARBA00023212"/>
    </source>
</evidence>
<comment type="function">
    <text evidence="9">Essential for sperm motility and is involved in the regulation of the beating frequency of motile cilia on the epithelial cells of the respiratory tract. Required for the establishment of radial spokes in sperm flagella.</text>
</comment>
<reference evidence="12" key="1">
    <citation type="submission" date="2025-08" db="UniProtKB">
        <authorList>
            <consortium name="RefSeq"/>
        </authorList>
    </citation>
    <scope>IDENTIFICATION</scope>
    <source>
        <strain evidence="12">USDA-PBARC FA_bdor</strain>
        <tissue evidence="12">Whole organism</tissue>
    </source>
</reference>
<gene>
    <name evidence="12" type="primary">LOC105262734</name>
</gene>
<keyword evidence="7" id="KW-0206">Cytoskeleton</keyword>
<dbReference type="Pfam" id="PF12018">
    <property type="entry name" value="FAP206"/>
    <property type="match status" value="1"/>
</dbReference>
<dbReference type="GO" id="GO:0003356">
    <property type="term" value="P:regulation of cilium beat frequency"/>
    <property type="evidence" value="ECO:0007669"/>
    <property type="project" value="TreeGrafter"/>
</dbReference>
<evidence type="ECO:0000313" key="11">
    <source>
        <dbReference type="Proteomes" id="UP000694866"/>
    </source>
</evidence>
<evidence type="ECO:0000256" key="1">
    <source>
        <dbReference type="ARBA" id="ARBA00004430"/>
    </source>
</evidence>
<accession>A0A9R1STB7</accession>
<evidence type="ECO:0000256" key="5">
    <source>
        <dbReference type="ARBA" id="ARBA00022794"/>
    </source>
</evidence>
<keyword evidence="11" id="KW-1185">Reference proteome</keyword>
<evidence type="ECO:0000256" key="8">
    <source>
        <dbReference type="ARBA" id="ARBA00023273"/>
    </source>
</evidence>
<organism evidence="11 12">
    <name type="scientific">Fopius arisanus</name>
    <dbReference type="NCBI Taxonomy" id="64838"/>
    <lineage>
        <taxon>Eukaryota</taxon>
        <taxon>Metazoa</taxon>
        <taxon>Ecdysozoa</taxon>
        <taxon>Arthropoda</taxon>
        <taxon>Hexapoda</taxon>
        <taxon>Insecta</taxon>
        <taxon>Pterygota</taxon>
        <taxon>Neoptera</taxon>
        <taxon>Endopterygota</taxon>
        <taxon>Hymenoptera</taxon>
        <taxon>Apocrita</taxon>
        <taxon>Ichneumonoidea</taxon>
        <taxon>Braconidae</taxon>
        <taxon>Opiinae</taxon>
        <taxon>Fopius</taxon>
    </lineage>
</organism>
<dbReference type="Proteomes" id="UP000694866">
    <property type="component" value="Unplaced"/>
</dbReference>
<evidence type="ECO:0000256" key="4">
    <source>
        <dbReference type="ARBA" id="ARBA00022490"/>
    </source>
</evidence>
<dbReference type="GO" id="GO:0005930">
    <property type="term" value="C:axoneme"/>
    <property type="evidence" value="ECO:0007669"/>
    <property type="project" value="UniProtKB-SubCell"/>
</dbReference>
<evidence type="ECO:0000256" key="6">
    <source>
        <dbReference type="ARBA" id="ARBA00023069"/>
    </source>
</evidence>
<keyword evidence="8" id="KW-0966">Cell projection</keyword>
<dbReference type="GO" id="GO:0030030">
    <property type="term" value="P:cell projection organization"/>
    <property type="evidence" value="ECO:0007669"/>
    <property type="project" value="UniProtKB-KW"/>
</dbReference>
<evidence type="ECO:0000313" key="12">
    <source>
        <dbReference type="RefSeq" id="XP_011296767.1"/>
    </source>
</evidence>
<dbReference type="PANTHER" id="PTHR21442">
    <property type="entry name" value="CILIA- AND FLAGELLA-ASSOCIATED PROTEIN 206"/>
    <property type="match status" value="1"/>
</dbReference>
<dbReference type="RefSeq" id="XP_011296767.1">
    <property type="nucleotide sequence ID" value="XM_011298465.1"/>
</dbReference>
<feature type="region of interest" description="Disordered" evidence="10">
    <location>
        <begin position="571"/>
        <end position="590"/>
    </location>
</feature>
<evidence type="ECO:0000256" key="9">
    <source>
        <dbReference type="ARBA" id="ARBA00045321"/>
    </source>
</evidence>
<protein>
    <recommendedName>
        <fullName evidence="3">Cilia- and flagella-associated protein 206</fullName>
    </recommendedName>
</protein>
<sequence>MSVENLDQVIMADCEKRGLIVSKDVVLFLLELYKLNPEYATKANNEEPDNKAIDIITEKLLAQNSPSLFTLKIQLYFMKHYGTRPVIIKKHRQRLEKRTQLLVKEICDLKDLINKKDTEKLYQKILVIITLASGLGNPMDTSVLRETSVALQSVYGLSELNHFITLSKDEKKYKLVQLIKIVAGIRLFNKDCRRGGAGIDDLPQILQKAIEKSHQSILEFLQDIMKRVYRFTAAVENIVLILSSSLKSPRFSDNHTDHAIWLIETLTAYRQQEIFIRKLLADVESSDKEIRGSVVRLKSRLLKIHDTVRYRTAIPTIQVYPQFVDLADIWINLQNEVIILSQINNLVCQIKALSMKNFDADNDVNHLEIDRFVKGREIPSDAERLERSMGKLITKCGDCLIYYPHSTKNFEKIHLEFLGFCAWSFTLGRGALIPGNPNIGVVMWRGKYFAFSSNDAARKFGDDPTRFHHEAMDFIRRHAEYIHLFQVQEDIENMNNGNEFLDTEHTVKRQQDQAFQTDVHVFASKISPNYHHSIWEYKKKALKLANISECITRSTQTNICQFKRSREVQASESKSISIQTHENYQRNASH</sequence>
<dbReference type="GO" id="GO:0036064">
    <property type="term" value="C:ciliary basal body"/>
    <property type="evidence" value="ECO:0007669"/>
    <property type="project" value="TreeGrafter"/>
</dbReference>